<dbReference type="EMBL" id="WUAV01000004">
    <property type="protein sequence ID" value="KAF1756092.1"/>
    <property type="molecule type" value="Genomic_DNA"/>
</dbReference>
<feature type="compositionally biased region" description="Basic residues" evidence="1">
    <location>
        <begin position="19"/>
        <end position="32"/>
    </location>
</feature>
<protein>
    <submittedName>
        <fullName evidence="4">Uncharacterized protein</fullName>
    </submittedName>
</protein>
<dbReference type="PANTHER" id="PTHR31720:SF12">
    <property type="entry name" value="SERPENTINE RECEPTOR, CLASS T-RELATED"/>
    <property type="match status" value="1"/>
</dbReference>
<feature type="compositionally biased region" description="Pro residues" evidence="1">
    <location>
        <begin position="33"/>
        <end position="42"/>
    </location>
</feature>
<dbReference type="Pfam" id="PF10325">
    <property type="entry name" value="7TM_GPCR_Srz"/>
    <property type="match status" value="1"/>
</dbReference>
<name>A0A6A5GNQ1_CAERE</name>
<dbReference type="PANTHER" id="PTHR31720">
    <property type="entry name" value="SERPENTINE RECEPTOR, CLASS Z-RELATED"/>
    <property type="match status" value="1"/>
</dbReference>
<feature type="compositionally biased region" description="Basic and acidic residues" evidence="1">
    <location>
        <begin position="8"/>
        <end position="18"/>
    </location>
</feature>
<dbReference type="KEGG" id="crq:GCK72_012544"/>
<proteinExistence type="predicted"/>
<organism evidence="4 5">
    <name type="scientific">Caenorhabditis remanei</name>
    <name type="common">Caenorhabditis vulgaris</name>
    <dbReference type="NCBI Taxonomy" id="31234"/>
    <lineage>
        <taxon>Eukaryota</taxon>
        <taxon>Metazoa</taxon>
        <taxon>Ecdysozoa</taxon>
        <taxon>Nematoda</taxon>
        <taxon>Chromadorea</taxon>
        <taxon>Rhabditida</taxon>
        <taxon>Rhabditina</taxon>
        <taxon>Rhabditomorpha</taxon>
        <taxon>Rhabditoidea</taxon>
        <taxon>Rhabditidae</taxon>
        <taxon>Peloderinae</taxon>
        <taxon>Caenorhabditis</taxon>
    </lineage>
</organism>
<evidence type="ECO:0000256" key="1">
    <source>
        <dbReference type="SAM" id="MobiDB-lite"/>
    </source>
</evidence>
<evidence type="ECO:0000313" key="4">
    <source>
        <dbReference type="EMBL" id="KAF1756092.1"/>
    </source>
</evidence>
<keyword evidence="2" id="KW-0812">Transmembrane</keyword>
<sequence>MAGNFDDSSCKSSEEYGGGKHKHRHHKHRPKPPRPPPRPPARPKCEQGWYTSYRPQGIWCLRIFYIAINIILFASAALYIPIFISIRKLGALPSIIEFKPHKYVLYQTMAVVSSKIVRFHGYSL</sequence>
<dbReference type="CTD" id="78775535"/>
<dbReference type="AlphaFoldDB" id="A0A6A5GNQ1"/>
<feature type="transmembrane region" description="Helical" evidence="2">
    <location>
        <begin position="63"/>
        <end position="84"/>
    </location>
</feature>
<dbReference type="InterPro" id="IPR018817">
    <property type="entry name" value="7TM_GPCR_serpentine_rcpt_Srz"/>
</dbReference>
<gene>
    <name evidence="3" type="ORF">GCK72_012544</name>
    <name evidence="4" type="ORF">GCK72_012545</name>
</gene>
<evidence type="ECO:0000313" key="3">
    <source>
        <dbReference type="EMBL" id="KAF1756091.1"/>
    </source>
</evidence>
<dbReference type="EMBL" id="WUAV01000004">
    <property type="protein sequence ID" value="KAF1756091.1"/>
    <property type="molecule type" value="Genomic_DNA"/>
</dbReference>
<evidence type="ECO:0000256" key="2">
    <source>
        <dbReference type="SAM" id="Phobius"/>
    </source>
</evidence>
<feature type="region of interest" description="Disordered" evidence="1">
    <location>
        <begin position="1"/>
        <end position="45"/>
    </location>
</feature>
<keyword evidence="2" id="KW-1133">Transmembrane helix</keyword>
<evidence type="ECO:0000313" key="5">
    <source>
        <dbReference type="Proteomes" id="UP000483820"/>
    </source>
</evidence>
<dbReference type="GeneID" id="78775535"/>
<comment type="caution">
    <text evidence="4">The sequence shown here is derived from an EMBL/GenBank/DDBJ whole genome shotgun (WGS) entry which is preliminary data.</text>
</comment>
<accession>A0A6A5GNQ1</accession>
<dbReference type="RefSeq" id="XP_053583974.1">
    <property type="nucleotide sequence ID" value="XM_053729202.1"/>
</dbReference>
<dbReference type="Proteomes" id="UP000483820">
    <property type="component" value="Chromosome IV"/>
</dbReference>
<reference evidence="4 5" key="1">
    <citation type="submission" date="2019-12" db="EMBL/GenBank/DDBJ databases">
        <title>Chromosome-level assembly of the Caenorhabditis remanei genome.</title>
        <authorList>
            <person name="Teterina A.A."/>
            <person name="Willis J.H."/>
            <person name="Phillips P.C."/>
        </authorList>
    </citation>
    <scope>NUCLEOTIDE SEQUENCE [LARGE SCALE GENOMIC DNA]</scope>
    <source>
        <strain evidence="4 5">PX506</strain>
        <tissue evidence="4">Whole organism</tissue>
    </source>
</reference>
<keyword evidence="2" id="KW-0472">Membrane</keyword>